<dbReference type="Proteomes" id="UP001212421">
    <property type="component" value="Chromosome"/>
</dbReference>
<protein>
    <submittedName>
        <fullName evidence="1">DUF488 domain-containing protein</fullName>
    </submittedName>
</protein>
<keyword evidence="2" id="KW-1185">Reference proteome</keyword>
<accession>A0ABY7NH53</accession>
<reference evidence="1 2" key="1">
    <citation type="submission" date="2021-05" db="EMBL/GenBank/DDBJ databases">
        <authorList>
            <person name="Kumar R."/>
            <person name="Kumar A."/>
            <person name="Mukhia S."/>
        </authorList>
    </citation>
    <scope>NUCLEOTIDE SEQUENCE [LARGE SCALE GENOMIC DNA]</scope>
    <source>
        <strain evidence="1 2">ERMR7:08</strain>
    </source>
</reference>
<dbReference type="EMBL" id="CP075584">
    <property type="protein sequence ID" value="WBM79858.1"/>
    <property type="molecule type" value="Genomic_DNA"/>
</dbReference>
<name>A0ABY7NH53_9MICO</name>
<evidence type="ECO:0000313" key="2">
    <source>
        <dbReference type="Proteomes" id="UP001212421"/>
    </source>
</evidence>
<dbReference type="RefSeq" id="WP_281534468.1">
    <property type="nucleotide sequence ID" value="NZ_CP075584.1"/>
</dbReference>
<proteinExistence type="predicted"/>
<dbReference type="Pfam" id="PF04343">
    <property type="entry name" value="DUF488"/>
    <property type="match status" value="1"/>
</dbReference>
<dbReference type="PANTHER" id="PTHR39337">
    <property type="entry name" value="BLR5642 PROTEIN"/>
    <property type="match status" value="1"/>
</dbReference>
<dbReference type="PANTHER" id="PTHR39337:SF1">
    <property type="entry name" value="BLR5642 PROTEIN"/>
    <property type="match status" value="1"/>
</dbReference>
<organism evidence="1 2">
    <name type="scientific">Cryobacterium breve</name>
    <dbReference type="NCBI Taxonomy" id="1259258"/>
    <lineage>
        <taxon>Bacteria</taxon>
        <taxon>Bacillati</taxon>
        <taxon>Actinomycetota</taxon>
        <taxon>Actinomycetes</taxon>
        <taxon>Micrococcales</taxon>
        <taxon>Microbacteriaceae</taxon>
        <taxon>Cryobacterium</taxon>
    </lineage>
</organism>
<sequence>MWNETNGITGIGYEGETLDSFIRKLSDWNVATLVDVRLNAISRKRGFSKTALSLGLEAKGIAYLHLPALGNPKDNRDGYGESHGHAADIARGVFRERLGGDAARMAMDRLVEVAQRQRVAVLCFESNERHCHRQQVIEAAVEQLGSLLTV</sequence>
<gene>
    <name evidence="1" type="ORF">KIV56_17070</name>
</gene>
<dbReference type="InterPro" id="IPR007438">
    <property type="entry name" value="DUF488"/>
</dbReference>
<evidence type="ECO:0000313" key="1">
    <source>
        <dbReference type="EMBL" id="WBM79858.1"/>
    </source>
</evidence>